<dbReference type="InterPro" id="IPR020471">
    <property type="entry name" value="AKR"/>
</dbReference>
<dbReference type="PROSITE" id="PS00798">
    <property type="entry name" value="ALDOKETO_REDUCTASE_1"/>
    <property type="match status" value="1"/>
</dbReference>
<feature type="domain" description="NADP-dependent oxidoreductase" evidence="5">
    <location>
        <begin position="14"/>
        <end position="308"/>
    </location>
</feature>
<dbReference type="InterPro" id="IPR023210">
    <property type="entry name" value="NADP_OxRdtase_dom"/>
</dbReference>
<keyword evidence="1" id="KW-0560">Oxidoreductase</keyword>
<feature type="site" description="Lowers pKa of active site Tyr" evidence="4">
    <location>
        <position position="77"/>
    </location>
</feature>
<evidence type="ECO:0000256" key="1">
    <source>
        <dbReference type="ARBA" id="ARBA00023002"/>
    </source>
</evidence>
<organism evidence="6 7">
    <name type="scientific">Streblomastix strix</name>
    <dbReference type="NCBI Taxonomy" id="222440"/>
    <lineage>
        <taxon>Eukaryota</taxon>
        <taxon>Metamonada</taxon>
        <taxon>Preaxostyla</taxon>
        <taxon>Oxymonadida</taxon>
        <taxon>Streblomastigidae</taxon>
        <taxon>Streblomastix</taxon>
    </lineage>
</organism>
<sequence>MQYSTLNSGYKIPRIGLGTYQIKQTEAKQAIIDAIDVGYRHLDLAEMYDNQSQVGEAFREVFASGKVKREDLWITSKLWNTDHHPEHVEAACLKTLNDLQVIKYLDLYLMHWPLCFIHDGKSYFPRDSEGRIIYDPNPVPLSVTWEAMEQLVDKGLVHSIGVSNVPESLLNDLWSTARIKPAVNQIELHIFLQQPRLINFCANLGVHVTAYVPIARAGQGTIARQGSEQQEGDRDRVNIYKNSTIIRIAQKYKKTEVQIALRFLMQWGKGENISAIPKTVHKERMAENFNIFDFELDEQDMKDLEQVDENARLSSGIIKFGIKGFD</sequence>
<protein>
    <submittedName>
        <fullName evidence="6">Alcohol dehydrogenase (NADP+)</fullName>
    </submittedName>
</protein>
<dbReference type="GO" id="GO:0016616">
    <property type="term" value="F:oxidoreductase activity, acting on the CH-OH group of donors, NAD or NADP as acceptor"/>
    <property type="evidence" value="ECO:0007669"/>
    <property type="project" value="UniProtKB-ARBA"/>
</dbReference>
<evidence type="ECO:0000256" key="2">
    <source>
        <dbReference type="PIRSR" id="PIRSR000097-1"/>
    </source>
</evidence>
<feature type="binding site" evidence="3">
    <location>
        <position position="111"/>
    </location>
    <ligand>
        <name>substrate</name>
    </ligand>
</feature>
<gene>
    <name evidence="6" type="ORF">EZS28_015659</name>
</gene>
<dbReference type="FunFam" id="3.20.20.100:FF:000002">
    <property type="entry name" value="2,5-diketo-D-gluconic acid reductase A"/>
    <property type="match status" value="1"/>
</dbReference>
<dbReference type="SUPFAM" id="SSF51430">
    <property type="entry name" value="NAD(P)-linked oxidoreductase"/>
    <property type="match status" value="1"/>
</dbReference>
<dbReference type="PIRSF" id="PIRSF000097">
    <property type="entry name" value="AKR"/>
    <property type="match status" value="1"/>
</dbReference>
<evidence type="ECO:0000256" key="3">
    <source>
        <dbReference type="PIRSR" id="PIRSR000097-2"/>
    </source>
</evidence>
<evidence type="ECO:0000313" key="6">
    <source>
        <dbReference type="EMBL" id="KAA6388815.1"/>
    </source>
</evidence>
<dbReference type="PANTHER" id="PTHR11732">
    <property type="entry name" value="ALDO/KETO REDUCTASE"/>
    <property type="match status" value="1"/>
</dbReference>
<dbReference type="EMBL" id="SNRW01003839">
    <property type="protein sequence ID" value="KAA6388815.1"/>
    <property type="molecule type" value="Genomic_DNA"/>
</dbReference>
<dbReference type="PROSITE" id="PS00063">
    <property type="entry name" value="ALDOKETO_REDUCTASE_3"/>
    <property type="match status" value="1"/>
</dbReference>
<dbReference type="Proteomes" id="UP000324800">
    <property type="component" value="Unassembled WGS sequence"/>
</dbReference>
<feature type="active site" description="Proton donor" evidence="2">
    <location>
        <position position="48"/>
    </location>
</feature>
<name>A0A5J4W1S0_9EUKA</name>
<dbReference type="OrthoDB" id="416253at2759"/>
<dbReference type="Pfam" id="PF00248">
    <property type="entry name" value="Aldo_ket_red"/>
    <property type="match status" value="1"/>
</dbReference>
<dbReference type="InterPro" id="IPR018170">
    <property type="entry name" value="Aldo/ket_reductase_CS"/>
</dbReference>
<reference evidence="6 7" key="1">
    <citation type="submission" date="2019-03" db="EMBL/GenBank/DDBJ databases">
        <title>Single cell metagenomics reveals metabolic interactions within the superorganism composed of flagellate Streblomastix strix and complex community of Bacteroidetes bacteria on its surface.</title>
        <authorList>
            <person name="Treitli S.C."/>
            <person name="Kolisko M."/>
            <person name="Husnik F."/>
            <person name="Keeling P."/>
            <person name="Hampl V."/>
        </authorList>
    </citation>
    <scope>NUCLEOTIDE SEQUENCE [LARGE SCALE GENOMIC DNA]</scope>
    <source>
        <strain evidence="6">ST1C</strain>
    </source>
</reference>
<accession>A0A5J4W1S0</accession>
<proteinExistence type="predicted"/>
<evidence type="ECO:0000313" key="7">
    <source>
        <dbReference type="Proteomes" id="UP000324800"/>
    </source>
</evidence>
<evidence type="ECO:0000256" key="4">
    <source>
        <dbReference type="PIRSR" id="PIRSR000097-3"/>
    </source>
</evidence>
<dbReference type="InterPro" id="IPR036812">
    <property type="entry name" value="NAD(P)_OxRdtase_dom_sf"/>
</dbReference>
<comment type="caution">
    <text evidence="6">The sequence shown here is derived from an EMBL/GenBank/DDBJ whole genome shotgun (WGS) entry which is preliminary data.</text>
</comment>
<dbReference type="PRINTS" id="PR00069">
    <property type="entry name" value="ALDKETRDTASE"/>
</dbReference>
<dbReference type="Gene3D" id="3.20.20.100">
    <property type="entry name" value="NADP-dependent oxidoreductase domain"/>
    <property type="match status" value="1"/>
</dbReference>
<dbReference type="AlphaFoldDB" id="A0A5J4W1S0"/>
<evidence type="ECO:0000259" key="5">
    <source>
        <dbReference type="Pfam" id="PF00248"/>
    </source>
</evidence>